<evidence type="ECO:0000256" key="2">
    <source>
        <dbReference type="PROSITE-ProRule" id="PRU00169"/>
    </source>
</evidence>
<dbReference type="InterPro" id="IPR001789">
    <property type="entry name" value="Sig_transdc_resp-reg_receiver"/>
</dbReference>
<dbReference type="Pfam" id="PF00072">
    <property type="entry name" value="Response_reg"/>
    <property type="match status" value="1"/>
</dbReference>
<keyword evidence="5" id="KW-1185">Reference proteome</keyword>
<dbReference type="Gene3D" id="3.40.50.2300">
    <property type="match status" value="1"/>
</dbReference>
<comment type="caution">
    <text evidence="4">The sequence shown here is derived from an EMBL/GenBank/DDBJ whole genome shotgun (WGS) entry which is preliminary data.</text>
</comment>
<dbReference type="AlphaFoldDB" id="A0A8K1ZZB5"/>
<dbReference type="PANTHER" id="PTHR44591:SF3">
    <property type="entry name" value="RESPONSE REGULATORY DOMAIN-CONTAINING PROTEIN"/>
    <property type="match status" value="1"/>
</dbReference>
<dbReference type="EMBL" id="WVIC01000029">
    <property type="protein sequence ID" value="NCJ07593.1"/>
    <property type="molecule type" value="Genomic_DNA"/>
</dbReference>
<dbReference type="Proteomes" id="UP000607397">
    <property type="component" value="Unassembled WGS sequence"/>
</dbReference>
<evidence type="ECO:0000313" key="5">
    <source>
        <dbReference type="Proteomes" id="UP000607397"/>
    </source>
</evidence>
<sequence length="126" mass="13831">MYHVLIVEDEPKIAAFMQKGLHQAGYSSAVAHDGYSALVEAMTGRFQLILLDLGLPGMDGQAVLQRLRSQGNTCPVIIVSARTLSSAETTSMQQLANGWVHKPFRIKDLLAQMQQRLPAQEYCTAS</sequence>
<gene>
    <name evidence="4" type="ORF">GS597_13960</name>
</gene>
<proteinExistence type="predicted"/>
<dbReference type="SMART" id="SM00448">
    <property type="entry name" value="REC"/>
    <property type="match status" value="1"/>
</dbReference>
<keyword evidence="1 2" id="KW-0597">Phosphoprotein</keyword>
<evidence type="ECO:0000313" key="4">
    <source>
        <dbReference type="EMBL" id="NCJ07593.1"/>
    </source>
</evidence>
<name>A0A8K1ZZB5_9CYAN</name>
<dbReference type="InterPro" id="IPR050595">
    <property type="entry name" value="Bact_response_regulator"/>
</dbReference>
<organism evidence="4 5">
    <name type="scientific">Petrachloros mirabilis ULC683</name>
    <dbReference type="NCBI Taxonomy" id="2781853"/>
    <lineage>
        <taxon>Bacteria</taxon>
        <taxon>Bacillati</taxon>
        <taxon>Cyanobacteriota</taxon>
        <taxon>Cyanophyceae</taxon>
        <taxon>Synechococcales</taxon>
        <taxon>Petrachlorosaceae</taxon>
        <taxon>Petrachloros</taxon>
        <taxon>Petrachloros mirabilis</taxon>
    </lineage>
</organism>
<dbReference type="GO" id="GO:0000160">
    <property type="term" value="P:phosphorelay signal transduction system"/>
    <property type="evidence" value="ECO:0007669"/>
    <property type="project" value="InterPro"/>
</dbReference>
<evidence type="ECO:0000259" key="3">
    <source>
        <dbReference type="PROSITE" id="PS50110"/>
    </source>
</evidence>
<dbReference type="PANTHER" id="PTHR44591">
    <property type="entry name" value="STRESS RESPONSE REGULATOR PROTEIN 1"/>
    <property type="match status" value="1"/>
</dbReference>
<dbReference type="InterPro" id="IPR011006">
    <property type="entry name" value="CheY-like_superfamily"/>
</dbReference>
<evidence type="ECO:0000256" key="1">
    <source>
        <dbReference type="ARBA" id="ARBA00022553"/>
    </source>
</evidence>
<feature type="modified residue" description="4-aspartylphosphate" evidence="2">
    <location>
        <position position="52"/>
    </location>
</feature>
<dbReference type="SUPFAM" id="SSF52172">
    <property type="entry name" value="CheY-like"/>
    <property type="match status" value="1"/>
</dbReference>
<dbReference type="PROSITE" id="PS50110">
    <property type="entry name" value="RESPONSE_REGULATORY"/>
    <property type="match status" value="1"/>
</dbReference>
<feature type="domain" description="Response regulatory" evidence="3">
    <location>
        <begin position="3"/>
        <end position="117"/>
    </location>
</feature>
<reference evidence="4" key="1">
    <citation type="submission" date="2019-12" db="EMBL/GenBank/DDBJ databases">
        <title>High-Quality draft genome sequences of three cyanobacteria isolated from the limestone walls of the Old Cathedral of Coimbra.</title>
        <authorList>
            <person name="Tiago I."/>
            <person name="Soares F."/>
            <person name="Portugal A."/>
        </authorList>
    </citation>
    <scope>NUCLEOTIDE SEQUENCE [LARGE SCALE GENOMIC DNA]</scope>
    <source>
        <strain evidence="4">C</strain>
    </source>
</reference>
<protein>
    <submittedName>
        <fullName evidence="4">Response regulator</fullName>
    </submittedName>
</protein>
<accession>A0A8K1ZZB5</accession>
<dbReference type="RefSeq" id="WP_161826071.1">
    <property type="nucleotide sequence ID" value="NZ_WVIC01000029.1"/>
</dbReference>